<evidence type="ECO:0000313" key="2">
    <source>
        <dbReference type="Proteomes" id="UP001208570"/>
    </source>
</evidence>
<reference evidence="1" key="1">
    <citation type="journal article" date="2023" name="Mol. Biol. Evol.">
        <title>Third-Generation Sequencing Reveals the Adaptive Role of the Epigenome in Three Deep-Sea Polychaetes.</title>
        <authorList>
            <person name="Perez M."/>
            <person name="Aroh O."/>
            <person name="Sun Y."/>
            <person name="Lan Y."/>
            <person name="Juniper S.K."/>
            <person name="Young C.R."/>
            <person name="Angers B."/>
            <person name="Qian P.Y."/>
        </authorList>
    </citation>
    <scope>NUCLEOTIDE SEQUENCE</scope>
    <source>
        <strain evidence="1">P08H-3</strain>
    </source>
</reference>
<dbReference type="Proteomes" id="UP001208570">
    <property type="component" value="Unassembled WGS sequence"/>
</dbReference>
<organism evidence="1 2">
    <name type="scientific">Paralvinella palmiformis</name>
    <dbReference type="NCBI Taxonomy" id="53620"/>
    <lineage>
        <taxon>Eukaryota</taxon>
        <taxon>Metazoa</taxon>
        <taxon>Spiralia</taxon>
        <taxon>Lophotrochozoa</taxon>
        <taxon>Annelida</taxon>
        <taxon>Polychaeta</taxon>
        <taxon>Sedentaria</taxon>
        <taxon>Canalipalpata</taxon>
        <taxon>Terebellida</taxon>
        <taxon>Terebelliformia</taxon>
        <taxon>Alvinellidae</taxon>
        <taxon>Paralvinella</taxon>
    </lineage>
</organism>
<sequence length="225" mass="25408">MVTWRKAVWALAGSSCVIIILQVTCSICGIAFGEAFTFGLFAQKNLYQYQPVPCLFDTPESKSRCPPYYIDINKYDLTNFTFITGASSNHFEEGKDLIASIQQHFPGKIIYYYDLGLDTNQVAEEALLRFDAVFWLDASGRISPEESRPDWDSVFETARLTDGIIMFDRTGRDTFQCTTRGMYRLFIGGASAPGQQIVYNQKVTRSTANPPIRECLFATDTTNHH</sequence>
<gene>
    <name evidence="1" type="ORF">LSH36_1311g00007</name>
</gene>
<accession>A0AAD9IUL6</accession>
<comment type="caution">
    <text evidence="1">The sequence shown here is derived from an EMBL/GenBank/DDBJ whole genome shotgun (WGS) entry which is preliminary data.</text>
</comment>
<proteinExistence type="predicted"/>
<keyword evidence="2" id="KW-1185">Reference proteome</keyword>
<protein>
    <submittedName>
        <fullName evidence="1">Uncharacterized protein</fullName>
    </submittedName>
</protein>
<dbReference type="EMBL" id="JAODUP010001311">
    <property type="protein sequence ID" value="KAK2140565.1"/>
    <property type="molecule type" value="Genomic_DNA"/>
</dbReference>
<name>A0AAD9IUL6_9ANNE</name>
<evidence type="ECO:0000313" key="1">
    <source>
        <dbReference type="EMBL" id="KAK2140565.1"/>
    </source>
</evidence>
<dbReference type="AlphaFoldDB" id="A0AAD9IUL6"/>